<protein>
    <recommendedName>
        <fullName evidence="2">J domain-containing protein</fullName>
    </recommendedName>
</protein>
<evidence type="ECO:0000259" key="2">
    <source>
        <dbReference type="PROSITE" id="PS50076"/>
    </source>
</evidence>
<accession>W1PZA5</accession>
<proteinExistence type="predicted"/>
<dbReference type="STRING" id="13333.W1PZA5"/>
<sequence>MINSSLPTFSRSLSFPSPSTPRINGRSRPMRISATYTSAERSPCDCLKAGGTTSLYEVLSLPSGASTAEIKAAYRRLVRLCHPDVAKDTSTDAFIRINSAYTTLSDPQKRADYDRKFVFRQFYSSPLSPQTSSFRVRRTWETDQCW</sequence>
<dbReference type="eggNOG" id="KOG0712">
    <property type="taxonomic scope" value="Eukaryota"/>
</dbReference>
<dbReference type="Gramene" id="ERN13386">
    <property type="protein sequence ID" value="ERN13386"/>
    <property type="gene ID" value="AMTR_s00041p00168770"/>
</dbReference>
<feature type="domain" description="J" evidence="2">
    <location>
        <begin position="54"/>
        <end position="117"/>
    </location>
</feature>
<reference evidence="4" key="1">
    <citation type="journal article" date="2013" name="Science">
        <title>The Amborella genome and the evolution of flowering plants.</title>
        <authorList>
            <consortium name="Amborella Genome Project"/>
        </authorList>
    </citation>
    <scope>NUCLEOTIDE SEQUENCE [LARGE SCALE GENOMIC DNA]</scope>
</reference>
<dbReference type="InterPro" id="IPR001623">
    <property type="entry name" value="DnaJ_domain"/>
</dbReference>
<dbReference type="SMART" id="SM00271">
    <property type="entry name" value="DnaJ"/>
    <property type="match status" value="1"/>
</dbReference>
<gene>
    <name evidence="3" type="ORF">AMTR_s00041p00168770</name>
</gene>
<dbReference type="InterPro" id="IPR052276">
    <property type="entry name" value="Diphthamide-biosynth_chaperone"/>
</dbReference>
<dbReference type="PRINTS" id="PR00625">
    <property type="entry name" value="JDOMAIN"/>
</dbReference>
<keyword evidence="4" id="KW-1185">Reference proteome</keyword>
<evidence type="ECO:0000313" key="4">
    <source>
        <dbReference type="Proteomes" id="UP000017836"/>
    </source>
</evidence>
<dbReference type="InterPro" id="IPR036869">
    <property type="entry name" value="J_dom_sf"/>
</dbReference>
<dbReference type="PROSITE" id="PS50076">
    <property type="entry name" value="DNAJ_2"/>
    <property type="match status" value="1"/>
</dbReference>
<feature type="compositionally biased region" description="Polar residues" evidence="1">
    <location>
        <begin position="1"/>
        <end position="22"/>
    </location>
</feature>
<dbReference type="SUPFAM" id="SSF46565">
    <property type="entry name" value="Chaperone J-domain"/>
    <property type="match status" value="1"/>
</dbReference>
<dbReference type="Proteomes" id="UP000017836">
    <property type="component" value="Unassembled WGS sequence"/>
</dbReference>
<organism evidence="3 4">
    <name type="scientific">Amborella trichopoda</name>
    <dbReference type="NCBI Taxonomy" id="13333"/>
    <lineage>
        <taxon>Eukaryota</taxon>
        <taxon>Viridiplantae</taxon>
        <taxon>Streptophyta</taxon>
        <taxon>Embryophyta</taxon>
        <taxon>Tracheophyta</taxon>
        <taxon>Spermatophyta</taxon>
        <taxon>Magnoliopsida</taxon>
        <taxon>Amborellales</taxon>
        <taxon>Amborellaceae</taxon>
        <taxon>Amborella</taxon>
    </lineage>
</organism>
<dbReference type="OMA" id="HEFIKVH"/>
<evidence type="ECO:0000313" key="3">
    <source>
        <dbReference type="EMBL" id="ERN13386.1"/>
    </source>
</evidence>
<dbReference type="Pfam" id="PF00226">
    <property type="entry name" value="DnaJ"/>
    <property type="match status" value="1"/>
</dbReference>
<feature type="region of interest" description="Disordered" evidence="1">
    <location>
        <begin position="1"/>
        <end position="27"/>
    </location>
</feature>
<dbReference type="HOGENOM" id="CLU_017633_9_1_1"/>
<evidence type="ECO:0000256" key="1">
    <source>
        <dbReference type="SAM" id="MobiDB-lite"/>
    </source>
</evidence>
<dbReference type="AlphaFoldDB" id="W1PZA5"/>
<name>W1PZA5_AMBTC</name>
<dbReference type="CDD" id="cd06257">
    <property type="entry name" value="DnaJ"/>
    <property type="match status" value="1"/>
</dbReference>
<dbReference type="Gene3D" id="1.10.287.110">
    <property type="entry name" value="DnaJ domain"/>
    <property type="match status" value="1"/>
</dbReference>
<dbReference type="PANTHER" id="PTHR44240:SF10">
    <property type="entry name" value="J DOMAIN-CONTAINING PROTEIN"/>
    <property type="match status" value="1"/>
</dbReference>
<dbReference type="GO" id="GO:0009507">
    <property type="term" value="C:chloroplast"/>
    <property type="evidence" value="ECO:0000318"/>
    <property type="project" value="GO_Central"/>
</dbReference>
<dbReference type="PANTHER" id="PTHR44240">
    <property type="entry name" value="DNAJ DOMAIN (PROKARYOTIC HEAT SHOCK PROTEIN)-RELATED"/>
    <property type="match status" value="1"/>
</dbReference>
<dbReference type="EMBL" id="KI392588">
    <property type="protein sequence ID" value="ERN13386.1"/>
    <property type="molecule type" value="Genomic_DNA"/>
</dbReference>